<dbReference type="Pfam" id="PF02779">
    <property type="entry name" value="Transket_pyr"/>
    <property type="match status" value="1"/>
</dbReference>
<keyword evidence="5 15" id="KW-0808">Transferase</keyword>
<evidence type="ECO:0000256" key="3">
    <source>
        <dbReference type="ARBA" id="ARBA00011738"/>
    </source>
</evidence>
<dbReference type="PANTHER" id="PTHR43522">
    <property type="entry name" value="TRANSKETOLASE"/>
    <property type="match status" value="1"/>
</dbReference>
<dbReference type="Pfam" id="PF00456">
    <property type="entry name" value="Transketolase_N"/>
    <property type="match status" value="1"/>
</dbReference>
<dbReference type="InterPro" id="IPR020826">
    <property type="entry name" value="Transketolase_BS"/>
</dbReference>
<feature type="binding site" evidence="11">
    <location>
        <position position="361"/>
    </location>
    <ligand>
        <name>substrate</name>
    </ligand>
</feature>
<dbReference type="GO" id="GO:0004802">
    <property type="term" value="F:transketolase activity"/>
    <property type="evidence" value="ECO:0007669"/>
    <property type="project" value="UniProtKB-EC"/>
</dbReference>
<dbReference type="PROSITE" id="PS00801">
    <property type="entry name" value="TRANSKETOLASE_1"/>
    <property type="match status" value="1"/>
</dbReference>
<feature type="binding site" evidence="13">
    <location>
        <position position="160"/>
    </location>
    <ligand>
        <name>Mg(2+)</name>
        <dbReference type="ChEBI" id="CHEBI:18420"/>
    </ligand>
</feature>
<dbReference type="FunFam" id="3.40.50.970:FF:000003">
    <property type="entry name" value="Transketolase"/>
    <property type="match status" value="1"/>
</dbReference>
<feature type="binding site" evidence="12">
    <location>
        <position position="161"/>
    </location>
    <ligand>
        <name>thiamine diphosphate</name>
        <dbReference type="ChEBI" id="CHEBI:58937"/>
    </ligand>
</feature>
<dbReference type="InterPro" id="IPR005478">
    <property type="entry name" value="Transketolase_bac-like"/>
</dbReference>
<feature type="binding site" evidence="11">
    <location>
        <position position="478"/>
    </location>
    <ligand>
        <name>substrate</name>
    </ligand>
</feature>
<sequence length="689" mass="75428">MPFQPQEVDKNAVATIRMLAADVAAKAKSGHPGAPMGLAPLAHLLWSRFLLCDPKDSHWLNRDRFVLSNGHACILQYTMLYLLGYKVTLDDLKQFRQLNSLTPGHPEANHTDGVEVTTGPLGQGFANSVGLAIAAKNAAAEFNRDGFELFNNYTYVFLGDGCMQEGVACEAASLAGHLRLNNLIAFYDDNKISIDGDVSCSFTEDVTARFKAYEWNVITVGDGDKDFNDIYDAIVKAKECKDKPTLISIRTTIGFGSLHQGTHSTHGSPLKEDDIRQLKEKFGFNPDDKFIVPQEVIEAYKGYAKRGSDAHAEWNKLYAAYGEKYPKEKAELERRAAQKLPEGWEKCLPSFTPEDKPAASRKLSEGVLTKLSAELPELLGGSADLTGSNLTRWSDATDFQPPATHLGDWSGRYIRYGVREHAMGAIMNGLHAYGLHIPTGGTFLNFVSYALGAVRLSALSQFRVIWVATHDSIGLGEDGPTHQPIETAAALRSLPNLAFWRPADGNEVSAAYKVAIESLKTPSVLALTRQNLPQLEGSSIEKAALGGYVVIEESNADVTLVSTGSEVAICRDAIKLLKEKGIKARLVSLPCFHVFDKQSLDYRLKVLPDGHPILSVEAYSTYGWGRYAHVHHGINRFGVSAPYDDAYKFFDMTDSAIADKAVNVVNHFKKLGTSLESPLGLEAKFLAAN</sequence>
<feature type="binding site" evidence="13">
    <location>
        <position position="190"/>
    </location>
    <ligand>
        <name>Mg(2+)</name>
        <dbReference type="ChEBI" id="CHEBI:18420"/>
    </ligand>
</feature>
<evidence type="ECO:0000256" key="8">
    <source>
        <dbReference type="ARBA" id="ARBA00023052"/>
    </source>
</evidence>
<feature type="binding site" evidence="12">
    <location>
        <position position="446"/>
    </location>
    <ligand>
        <name>thiamine diphosphate</name>
        <dbReference type="ChEBI" id="CHEBI:58937"/>
    </ligand>
</feature>
<dbReference type="PROSITE" id="PS00802">
    <property type="entry name" value="TRANSKETOLASE_2"/>
    <property type="match status" value="1"/>
</dbReference>
<dbReference type="Gene3D" id="3.40.50.920">
    <property type="match status" value="1"/>
</dbReference>
<dbReference type="GO" id="GO:0046872">
    <property type="term" value="F:metal ion binding"/>
    <property type="evidence" value="ECO:0007669"/>
    <property type="project" value="UniProtKB-KW"/>
</dbReference>
<evidence type="ECO:0000256" key="15">
    <source>
        <dbReference type="RuleBase" id="RU004996"/>
    </source>
</evidence>
<evidence type="ECO:0000313" key="17">
    <source>
        <dbReference type="EMBL" id="WFC94137.1"/>
    </source>
</evidence>
<keyword evidence="15" id="KW-0106">Calcium</keyword>
<evidence type="ECO:0000256" key="14">
    <source>
        <dbReference type="PIRSR" id="PIRSR605478-5"/>
    </source>
</evidence>
<evidence type="ECO:0000256" key="1">
    <source>
        <dbReference type="ARBA" id="ARBA00001941"/>
    </source>
</evidence>
<comment type="subunit">
    <text evidence="3 15">Homodimer.</text>
</comment>
<protein>
    <recommendedName>
        <fullName evidence="4 15">Transketolase</fullName>
        <ecNumber evidence="4 15">2.2.1.1</ecNumber>
    </recommendedName>
</protein>
<accession>A0AAF0DRN6</accession>
<name>A0AAF0DRN6_9BASI</name>
<dbReference type="CDD" id="cd07033">
    <property type="entry name" value="TPP_PYR_DXS_TK_like"/>
    <property type="match status" value="1"/>
</dbReference>
<dbReference type="FunFam" id="3.40.50.970:FF:000004">
    <property type="entry name" value="Transketolase"/>
    <property type="match status" value="1"/>
</dbReference>
<feature type="domain" description="Transketolase-like pyrimidine-binding" evidence="16">
    <location>
        <begin position="358"/>
        <end position="534"/>
    </location>
</feature>
<keyword evidence="6 13" id="KW-0479">Metal-binding</keyword>
<feature type="binding site" evidence="11">
    <location>
        <position position="482"/>
    </location>
    <ligand>
        <name>substrate</name>
    </ligand>
</feature>
<dbReference type="InterPro" id="IPR005474">
    <property type="entry name" value="Transketolase_N"/>
</dbReference>
<evidence type="ECO:0000256" key="12">
    <source>
        <dbReference type="PIRSR" id="PIRSR605478-3"/>
    </source>
</evidence>
<dbReference type="AlphaFoldDB" id="A0AAF0DRN6"/>
<reference evidence="17" key="1">
    <citation type="submission" date="2023-03" db="EMBL/GenBank/DDBJ databases">
        <title>Mating type loci evolution in Malassezia.</title>
        <authorList>
            <person name="Coelho M.A."/>
        </authorList>
    </citation>
    <scope>NUCLEOTIDE SEQUENCE</scope>
    <source>
        <strain evidence="17">CBS 14135</strain>
    </source>
</reference>
<feature type="binding site" evidence="11">
    <location>
        <position position="470"/>
    </location>
    <ligand>
        <name>substrate</name>
    </ligand>
</feature>
<organism evidence="17 18">
    <name type="scientific">Malassezia brasiliensis</name>
    <dbReference type="NCBI Taxonomy" id="1821822"/>
    <lineage>
        <taxon>Eukaryota</taxon>
        <taxon>Fungi</taxon>
        <taxon>Dikarya</taxon>
        <taxon>Basidiomycota</taxon>
        <taxon>Ustilaginomycotina</taxon>
        <taxon>Malasseziomycetes</taxon>
        <taxon>Malasseziales</taxon>
        <taxon>Malasseziaceae</taxon>
        <taxon>Malassezia</taxon>
    </lineage>
</organism>
<feature type="binding site" evidence="11">
    <location>
        <position position="529"/>
    </location>
    <ligand>
        <name>substrate</name>
    </ligand>
</feature>
<dbReference type="InterPro" id="IPR005475">
    <property type="entry name" value="Transketolase-like_Pyr-bd"/>
</dbReference>
<dbReference type="Pfam" id="PF22613">
    <property type="entry name" value="Transketolase_C_1"/>
    <property type="match status" value="1"/>
</dbReference>
<dbReference type="SUPFAM" id="SSF52922">
    <property type="entry name" value="TK C-terminal domain-like"/>
    <property type="match status" value="1"/>
</dbReference>
<comment type="cofactor">
    <cofactor evidence="1">
        <name>Co(2+)</name>
        <dbReference type="ChEBI" id="CHEBI:48828"/>
    </cofactor>
</comment>
<dbReference type="GO" id="GO:0005829">
    <property type="term" value="C:cytosol"/>
    <property type="evidence" value="ECO:0007669"/>
    <property type="project" value="TreeGrafter"/>
</dbReference>
<dbReference type="SUPFAM" id="SSF52518">
    <property type="entry name" value="Thiamin diphosphate-binding fold (THDP-binding)"/>
    <property type="match status" value="2"/>
</dbReference>
<evidence type="ECO:0000256" key="5">
    <source>
        <dbReference type="ARBA" id="ARBA00022679"/>
    </source>
</evidence>
<evidence type="ECO:0000256" key="13">
    <source>
        <dbReference type="PIRSR" id="PIRSR605478-4"/>
    </source>
</evidence>
<dbReference type="SMART" id="SM00861">
    <property type="entry name" value="Transket_pyr"/>
    <property type="match status" value="1"/>
</dbReference>
<dbReference type="Proteomes" id="UP001216638">
    <property type="component" value="Chromosome 1"/>
</dbReference>
<dbReference type="GO" id="GO:0006098">
    <property type="term" value="P:pentose-phosphate shunt"/>
    <property type="evidence" value="ECO:0007669"/>
    <property type="project" value="TreeGrafter"/>
</dbReference>
<evidence type="ECO:0000256" key="11">
    <source>
        <dbReference type="PIRSR" id="PIRSR605478-2"/>
    </source>
</evidence>
<dbReference type="EC" id="2.2.1.1" evidence="4 15"/>
<dbReference type="EMBL" id="CP119951">
    <property type="protein sequence ID" value="WFC94137.1"/>
    <property type="molecule type" value="Genomic_DNA"/>
</dbReference>
<feature type="binding site" evidence="12">
    <location>
        <begin position="119"/>
        <end position="121"/>
    </location>
    <ligand>
        <name>thiamine diphosphate</name>
        <dbReference type="ChEBI" id="CHEBI:58937"/>
    </ligand>
</feature>
<comment type="cofactor">
    <cofactor evidence="13">
        <name>Mg(2+)</name>
        <dbReference type="ChEBI" id="CHEBI:18420"/>
    </cofactor>
    <text evidence="13">Binds 1 Mg(2+) ion per subunit. Can also utilize other divalent metal cations, such as Ca(2+), Mn(2+) and Co(2+).</text>
</comment>
<evidence type="ECO:0000256" key="4">
    <source>
        <dbReference type="ARBA" id="ARBA00013152"/>
    </source>
</evidence>
<feature type="site" description="Important for catalytic activity" evidence="14">
    <location>
        <position position="31"/>
    </location>
</feature>
<feature type="binding site" evidence="11">
    <location>
        <position position="31"/>
    </location>
    <ligand>
        <name>substrate</name>
    </ligand>
</feature>
<dbReference type="InterPro" id="IPR029061">
    <property type="entry name" value="THDP-binding"/>
</dbReference>
<dbReference type="InterPro" id="IPR055152">
    <property type="entry name" value="Transketolase-like_C_2"/>
</dbReference>
<keyword evidence="8 12" id="KW-0786">Thiamine pyrophosphate</keyword>
<feature type="binding site" evidence="12">
    <location>
        <position position="266"/>
    </location>
    <ligand>
        <name>thiamine diphosphate</name>
        <dbReference type="ChEBI" id="CHEBI:58937"/>
    </ligand>
</feature>
<dbReference type="CDD" id="cd02012">
    <property type="entry name" value="TPP_TK"/>
    <property type="match status" value="1"/>
</dbReference>
<keyword evidence="18" id="KW-1185">Reference proteome</keyword>
<comment type="function">
    <text evidence="15">Catalyzes the transfer of a two-carbon ketol group from a ketose donor to an aldose acceptor, via a covalent intermediate with the cofactor thiamine pyrophosphate.</text>
</comment>
<dbReference type="PANTHER" id="PTHR43522:SF2">
    <property type="entry name" value="TRANSKETOLASE 1-RELATED"/>
    <property type="match status" value="1"/>
</dbReference>
<gene>
    <name evidence="17" type="primary">TKL1</name>
    <name evidence="17" type="ORF">MBRA1_000769</name>
</gene>
<evidence type="ECO:0000256" key="10">
    <source>
        <dbReference type="PIRSR" id="PIRSR605478-1"/>
    </source>
</evidence>
<feature type="binding site" evidence="11">
    <location>
        <position position="266"/>
    </location>
    <ligand>
        <name>substrate</name>
    </ligand>
</feature>
<dbReference type="InterPro" id="IPR049557">
    <property type="entry name" value="Transketolase_CS"/>
</dbReference>
<feature type="binding site" evidence="13">
    <location>
        <position position="192"/>
    </location>
    <ligand>
        <name>Mg(2+)</name>
        <dbReference type="ChEBI" id="CHEBI:18420"/>
    </ligand>
</feature>
<evidence type="ECO:0000313" key="18">
    <source>
        <dbReference type="Proteomes" id="UP001216638"/>
    </source>
</evidence>
<feature type="active site" description="Proton donor" evidence="10">
    <location>
        <position position="420"/>
    </location>
</feature>
<comment type="catalytic activity">
    <reaction evidence="9 15">
        <text>D-sedoheptulose 7-phosphate + D-glyceraldehyde 3-phosphate = aldehydo-D-ribose 5-phosphate + D-xylulose 5-phosphate</text>
        <dbReference type="Rhea" id="RHEA:10508"/>
        <dbReference type="ChEBI" id="CHEBI:57483"/>
        <dbReference type="ChEBI" id="CHEBI:57737"/>
        <dbReference type="ChEBI" id="CHEBI:58273"/>
        <dbReference type="ChEBI" id="CHEBI:59776"/>
        <dbReference type="EC" id="2.2.1.1"/>
    </reaction>
</comment>
<comment type="cofactor">
    <cofactor evidence="12">
        <name>thiamine diphosphate</name>
        <dbReference type="ChEBI" id="CHEBI:58937"/>
    </cofactor>
    <text evidence="12">Binds 1 thiamine pyrophosphate per subunit. During the reaction, the substrate forms a covalent intermediate with the cofactor.</text>
</comment>
<dbReference type="InterPro" id="IPR009014">
    <property type="entry name" value="Transketo_C/PFOR_II"/>
</dbReference>
<evidence type="ECO:0000256" key="2">
    <source>
        <dbReference type="ARBA" id="ARBA00007131"/>
    </source>
</evidence>
<feature type="site" description="Important for catalytic activity" evidence="14">
    <location>
        <position position="266"/>
    </location>
</feature>
<dbReference type="NCBIfam" id="TIGR00232">
    <property type="entry name" value="tktlase_bact"/>
    <property type="match status" value="1"/>
</dbReference>
<comment type="cofactor">
    <cofactor evidence="15">
        <name>Mg(2+)</name>
        <dbReference type="ChEBI" id="CHEBI:18420"/>
    </cofactor>
    <cofactor evidence="15">
        <name>Ca(2+)</name>
        <dbReference type="ChEBI" id="CHEBI:29108"/>
    </cofactor>
    <cofactor evidence="15">
        <name>Mn(2+)</name>
        <dbReference type="ChEBI" id="CHEBI:29035"/>
    </cofactor>
    <cofactor evidence="15">
        <name>Co(2+)</name>
        <dbReference type="ChEBI" id="CHEBI:48828"/>
    </cofactor>
    <text evidence="15">Binds 1 Mg(2+) ion per subunit. Can also utilize other divalent metal cations, such as Ca(2+), Mn(2+) and Co(2+).</text>
</comment>
<feature type="binding site" evidence="12">
    <location>
        <position position="190"/>
    </location>
    <ligand>
        <name>thiamine diphosphate</name>
        <dbReference type="ChEBI" id="CHEBI:58937"/>
    </ligand>
</feature>
<feature type="binding site" evidence="11">
    <location>
        <position position="388"/>
    </location>
    <ligand>
        <name>substrate</name>
    </ligand>
</feature>
<keyword evidence="7 13" id="KW-0460">Magnesium</keyword>
<evidence type="ECO:0000256" key="9">
    <source>
        <dbReference type="ARBA" id="ARBA00049473"/>
    </source>
</evidence>
<evidence type="ECO:0000256" key="7">
    <source>
        <dbReference type="ARBA" id="ARBA00022842"/>
    </source>
</evidence>
<evidence type="ECO:0000259" key="16">
    <source>
        <dbReference type="SMART" id="SM00861"/>
    </source>
</evidence>
<evidence type="ECO:0000256" key="6">
    <source>
        <dbReference type="ARBA" id="ARBA00022723"/>
    </source>
</evidence>
<dbReference type="GO" id="GO:0005634">
    <property type="term" value="C:nucleus"/>
    <property type="evidence" value="ECO:0007669"/>
    <property type="project" value="TreeGrafter"/>
</dbReference>
<comment type="similarity">
    <text evidence="2 15">Belongs to the transketolase family.</text>
</comment>
<dbReference type="Gene3D" id="3.40.50.970">
    <property type="match status" value="2"/>
</dbReference>
<proteinExistence type="inferred from homology"/>
<feature type="binding site" evidence="12">
    <location>
        <position position="71"/>
    </location>
    <ligand>
        <name>thiamine diphosphate</name>
        <dbReference type="ChEBI" id="CHEBI:58937"/>
    </ligand>
</feature>
<dbReference type="FunFam" id="3.40.50.920:FF:000003">
    <property type="entry name" value="Transketolase"/>
    <property type="match status" value="1"/>
</dbReference>
<dbReference type="InterPro" id="IPR033247">
    <property type="entry name" value="Transketolase_fam"/>
</dbReference>